<evidence type="ECO:0000256" key="1">
    <source>
        <dbReference type="SAM" id="SignalP"/>
    </source>
</evidence>
<evidence type="ECO:0000259" key="2">
    <source>
        <dbReference type="Pfam" id="PF24088"/>
    </source>
</evidence>
<keyword evidence="5" id="KW-1185">Reference proteome</keyword>
<dbReference type="InterPro" id="IPR056463">
    <property type="entry name" value="DUF7373_C"/>
</dbReference>
<feature type="domain" description="DUF7373" evidence="3">
    <location>
        <begin position="269"/>
        <end position="391"/>
    </location>
</feature>
<dbReference type="PROSITE" id="PS51257">
    <property type="entry name" value="PROKAR_LIPOPROTEIN"/>
    <property type="match status" value="1"/>
</dbReference>
<feature type="domain" description="DUF7373" evidence="2">
    <location>
        <begin position="68"/>
        <end position="263"/>
    </location>
</feature>
<feature type="signal peptide" evidence="1">
    <location>
        <begin position="1"/>
        <end position="22"/>
    </location>
</feature>
<evidence type="ECO:0000259" key="3">
    <source>
        <dbReference type="Pfam" id="PF24092"/>
    </source>
</evidence>
<keyword evidence="1" id="KW-0732">Signal</keyword>
<name>A0A7M2XX94_9NOCA</name>
<keyword evidence="4" id="KW-0614">Plasmid</keyword>
<evidence type="ECO:0000313" key="4">
    <source>
        <dbReference type="EMBL" id="QOW01652.1"/>
    </source>
</evidence>
<accession>A0A7M2XX94</accession>
<dbReference type="InterPro" id="IPR055797">
    <property type="entry name" value="DUF7373"/>
</dbReference>
<dbReference type="EMBL" id="CP063452">
    <property type="protein sequence ID" value="QOW01652.1"/>
    <property type="molecule type" value="Genomic_DNA"/>
</dbReference>
<dbReference type="Proteomes" id="UP000593818">
    <property type="component" value="Plasmid pRh5Ap-243"/>
</dbReference>
<sequence>MRISRTRRVVVAVAAATSLTVAGCSTDDGGAAAADTTTTAAAGDGIDLAALDTGAYNTEPKDFVEQGQRAEDFGPAVEGQRLAEFVVHPHTIDPALTVGGPNNGVFVGGFGPIFTGTERQVVEPFSMIHAFDSSRSTADESRTLGIGVWRFPTDDDAAGAAQALHQAIVSPSGEDLTSGPETPVSVPQLPGTLASTYTWPETGTTSLNTLTPRGMFVIYTYTSDRSGESAWVTDTAVRAVQQQIELLDRFPATPTDEIGALPVDLDKVLARTVGFLDNEYARNSDTAIYGPDGWLHFDSHPAVTEELFERTGTDRIAKANSNVYRTAGAADADDLKAAFIEMNGDTYPDLVPDTTLAQNLPGTTCWSGDTAQGRIGVCLMTYGRYMAEVSGFRAIANTDPDNDTLRTIAQRVATQYTKFVRADEMGLGEN</sequence>
<proteinExistence type="predicted"/>
<gene>
    <name evidence="4" type="ORF">INP59_26195</name>
</gene>
<dbReference type="Pfam" id="PF24088">
    <property type="entry name" value="DUF7373"/>
    <property type="match status" value="1"/>
</dbReference>
<organism evidence="4 5">
    <name type="scientific">Rhodococcus pyridinivorans</name>
    <dbReference type="NCBI Taxonomy" id="103816"/>
    <lineage>
        <taxon>Bacteria</taxon>
        <taxon>Bacillati</taxon>
        <taxon>Actinomycetota</taxon>
        <taxon>Actinomycetes</taxon>
        <taxon>Mycobacteriales</taxon>
        <taxon>Nocardiaceae</taxon>
        <taxon>Rhodococcus</taxon>
    </lineage>
</organism>
<dbReference type="AlphaFoldDB" id="A0A7M2XX94"/>
<reference evidence="4 5" key="1">
    <citation type="submission" date="2020-10" db="EMBL/GenBank/DDBJ databases">
        <title>Whole genome sequence of oil-degrading bacteria Rhodococcus pyridinivorans strain 5Ap.</title>
        <authorList>
            <person name="Akhremchuk A.E."/>
            <person name="Valentovich L.N."/>
            <person name="Charniauskaya M.I."/>
            <person name="Bukliarevich H.A."/>
            <person name="Titok M.A."/>
        </authorList>
    </citation>
    <scope>NUCLEOTIDE SEQUENCE [LARGE SCALE GENOMIC DNA]</scope>
    <source>
        <strain evidence="4 5">5Ap</strain>
        <plasmid evidence="4 5">pRh5Ap-243</plasmid>
    </source>
</reference>
<dbReference type="RefSeq" id="WP_039958830.1">
    <property type="nucleotide sequence ID" value="NZ_CP063452.1"/>
</dbReference>
<protein>
    <submittedName>
        <fullName evidence="4">Uncharacterized protein</fullName>
    </submittedName>
</protein>
<evidence type="ECO:0000313" key="5">
    <source>
        <dbReference type="Proteomes" id="UP000593818"/>
    </source>
</evidence>
<feature type="chain" id="PRO_5038743491" evidence="1">
    <location>
        <begin position="23"/>
        <end position="430"/>
    </location>
</feature>
<geneLocation type="plasmid" evidence="4 5">
    <name>pRh5Ap-243</name>
</geneLocation>
<dbReference type="Pfam" id="PF24092">
    <property type="entry name" value="DUF7373_C"/>
    <property type="match status" value="1"/>
</dbReference>